<reference evidence="2" key="1">
    <citation type="submission" date="2021-03" db="EMBL/GenBank/DDBJ databases">
        <authorList>
            <person name="Tagirdzhanova G."/>
        </authorList>
    </citation>
    <scope>NUCLEOTIDE SEQUENCE</scope>
</reference>
<dbReference type="Proteomes" id="UP000664521">
    <property type="component" value="Unassembled WGS sequence"/>
</dbReference>
<name>A0A8H3FXW3_9LECA</name>
<feature type="region of interest" description="Disordered" evidence="1">
    <location>
        <begin position="1"/>
        <end position="120"/>
    </location>
</feature>
<keyword evidence="3" id="KW-1185">Reference proteome</keyword>
<gene>
    <name evidence="2" type="ORF">HETSPECPRED_007832</name>
</gene>
<evidence type="ECO:0000313" key="2">
    <source>
        <dbReference type="EMBL" id="CAF9931229.1"/>
    </source>
</evidence>
<accession>A0A8H3FXW3</accession>
<protein>
    <submittedName>
        <fullName evidence="2">Uncharacterized protein</fullName>
    </submittedName>
</protein>
<evidence type="ECO:0000313" key="3">
    <source>
        <dbReference type="Proteomes" id="UP000664521"/>
    </source>
</evidence>
<comment type="caution">
    <text evidence="2">The sequence shown here is derived from an EMBL/GenBank/DDBJ whole genome shotgun (WGS) entry which is preliminary data.</text>
</comment>
<organism evidence="2 3">
    <name type="scientific">Heterodermia speciosa</name>
    <dbReference type="NCBI Taxonomy" id="116794"/>
    <lineage>
        <taxon>Eukaryota</taxon>
        <taxon>Fungi</taxon>
        <taxon>Dikarya</taxon>
        <taxon>Ascomycota</taxon>
        <taxon>Pezizomycotina</taxon>
        <taxon>Lecanoromycetes</taxon>
        <taxon>OSLEUM clade</taxon>
        <taxon>Lecanoromycetidae</taxon>
        <taxon>Caliciales</taxon>
        <taxon>Physciaceae</taxon>
        <taxon>Heterodermia</taxon>
    </lineage>
</organism>
<evidence type="ECO:0000256" key="1">
    <source>
        <dbReference type="SAM" id="MobiDB-lite"/>
    </source>
</evidence>
<sequence>MSQNESTTTPPANDRGRTRSPTVQGDEPPSHQPDTLPSASPSQTVAEGPAPGQALSKAPAPPALSPAPEENPDLDTNAEPARLRNGSSSHDAHDTQDEDHDDPEPMALTRVGNSKDALEPLDWDDLEERFEARMRECQAREEELGREFGEWVEVFKAWASVTEIHEEERATKRLRTRITYVQQKENKLEQKRTHYIKVVQAFESALALLAE</sequence>
<feature type="compositionally biased region" description="Polar residues" evidence="1">
    <location>
        <begin position="32"/>
        <end position="45"/>
    </location>
</feature>
<dbReference type="OrthoDB" id="5335351at2759"/>
<dbReference type="AlphaFoldDB" id="A0A8H3FXW3"/>
<proteinExistence type="predicted"/>
<dbReference type="EMBL" id="CAJPDS010000058">
    <property type="protein sequence ID" value="CAF9931229.1"/>
    <property type="molecule type" value="Genomic_DNA"/>
</dbReference>
<feature type="compositionally biased region" description="Polar residues" evidence="1">
    <location>
        <begin position="1"/>
        <end position="11"/>
    </location>
</feature>